<dbReference type="InterPro" id="IPR002716">
    <property type="entry name" value="PIN_dom"/>
</dbReference>
<feature type="domain" description="PIN" evidence="2">
    <location>
        <begin position="1086"/>
        <end position="1235"/>
    </location>
</feature>
<feature type="compositionally biased region" description="Basic and acidic residues" evidence="1">
    <location>
        <begin position="146"/>
        <end position="170"/>
    </location>
</feature>
<feature type="compositionally biased region" description="Basic and acidic residues" evidence="1">
    <location>
        <begin position="286"/>
        <end position="296"/>
    </location>
</feature>
<evidence type="ECO:0000256" key="1">
    <source>
        <dbReference type="SAM" id="MobiDB-lite"/>
    </source>
</evidence>
<feature type="region of interest" description="Disordered" evidence="1">
    <location>
        <begin position="1053"/>
        <end position="1075"/>
    </location>
</feature>
<feature type="compositionally biased region" description="Basic and acidic residues" evidence="1">
    <location>
        <begin position="238"/>
        <end position="248"/>
    </location>
</feature>
<dbReference type="GeneID" id="91094849"/>
<dbReference type="GO" id="GO:0042162">
    <property type="term" value="F:telomeric DNA binding"/>
    <property type="evidence" value="ECO:0007669"/>
    <property type="project" value="TreeGrafter"/>
</dbReference>
<dbReference type="Gene3D" id="3.40.50.1010">
    <property type="entry name" value="5'-nuclease"/>
    <property type="match status" value="1"/>
</dbReference>
<organism evidence="3 4">
    <name type="scientific">Kwoniella dendrophila CBS 6074</name>
    <dbReference type="NCBI Taxonomy" id="1295534"/>
    <lineage>
        <taxon>Eukaryota</taxon>
        <taxon>Fungi</taxon>
        <taxon>Dikarya</taxon>
        <taxon>Basidiomycota</taxon>
        <taxon>Agaricomycotina</taxon>
        <taxon>Tremellomycetes</taxon>
        <taxon>Tremellales</taxon>
        <taxon>Cryptococcaceae</taxon>
        <taxon>Kwoniella</taxon>
    </lineage>
</organism>
<dbReference type="Gene3D" id="1.25.40.10">
    <property type="entry name" value="Tetratricopeptide repeat domain"/>
    <property type="match status" value="1"/>
</dbReference>
<name>A0AAX4JWP5_9TREE</name>
<gene>
    <name evidence="3" type="ORF">L201_004179</name>
</gene>
<dbReference type="AlphaFoldDB" id="A0AAX4JWP5"/>
<dbReference type="InterPro" id="IPR011990">
    <property type="entry name" value="TPR-like_helical_dom_sf"/>
</dbReference>
<feature type="compositionally biased region" description="Basic and acidic residues" evidence="1">
    <location>
        <begin position="49"/>
        <end position="60"/>
    </location>
</feature>
<dbReference type="InterPro" id="IPR029060">
    <property type="entry name" value="PIN-like_dom_sf"/>
</dbReference>
<dbReference type="SUPFAM" id="SSF88723">
    <property type="entry name" value="PIN domain-like"/>
    <property type="match status" value="1"/>
</dbReference>
<feature type="compositionally biased region" description="Polar residues" evidence="1">
    <location>
        <begin position="1060"/>
        <end position="1071"/>
    </location>
</feature>
<proteinExistence type="predicted"/>
<feature type="region of interest" description="Disordered" evidence="1">
    <location>
        <begin position="920"/>
        <end position="939"/>
    </location>
</feature>
<feature type="region of interest" description="Disordered" evidence="1">
    <location>
        <begin position="1015"/>
        <end position="1038"/>
    </location>
</feature>
<feature type="region of interest" description="Disordered" evidence="1">
    <location>
        <begin position="699"/>
        <end position="746"/>
    </location>
</feature>
<reference evidence="3 4" key="1">
    <citation type="submission" date="2024-01" db="EMBL/GenBank/DDBJ databases">
        <title>Comparative genomics of Cryptococcus and Kwoniella reveals pathogenesis evolution and contrasting modes of karyotype evolution via chromosome fusion or intercentromeric recombination.</title>
        <authorList>
            <person name="Coelho M.A."/>
            <person name="David-Palma M."/>
            <person name="Shea T."/>
            <person name="Bowers K."/>
            <person name="McGinley-Smith S."/>
            <person name="Mohammad A.W."/>
            <person name="Gnirke A."/>
            <person name="Yurkov A.M."/>
            <person name="Nowrousian M."/>
            <person name="Sun S."/>
            <person name="Cuomo C.A."/>
            <person name="Heitman J."/>
        </authorList>
    </citation>
    <scope>NUCLEOTIDE SEQUENCE [LARGE SCALE GENOMIC DNA]</scope>
    <source>
        <strain evidence="3 4">CBS 6074</strain>
    </source>
</reference>
<dbReference type="PANTHER" id="PTHR15696">
    <property type="entry name" value="SMG-7 SUPPRESSOR WITH MORPHOLOGICAL EFFECT ON GENITALIA PROTEIN 7"/>
    <property type="match status" value="1"/>
</dbReference>
<dbReference type="GO" id="GO:0000184">
    <property type="term" value="P:nuclear-transcribed mRNA catabolic process, nonsense-mediated decay"/>
    <property type="evidence" value="ECO:0007669"/>
    <property type="project" value="TreeGrafter"/>
</dbReference>
<dbReference type="SMART" id="SM00670">
    <property type="entry name" value="PINc"/>
    <property type="match status" value="1"/>
</dbReference>
<dbReference type="PANTHER" id="PTHR15696:SF0">
    <property type="entry name" value="TELOMERASE-BINDING PROTEIN EST1A"/>
    <property type="match status" value="1"/>
</dbReference>
<dbReference type="InterPro" id="IPR018834">
    <property type="entry name" value="DNA/RNA-bd_Est1-type"/>
</dbReference>
<feature type="region of interest" description="Disordered" evidence="1">
    <location>
        <begin position="1"/>
        <end position="304"/>
    </location>
</feature>
<feature type="compositionally biased region" description="Acidic residues" evidence="1">
    <location>
        <begin position="921"/>
        <end position="936"/>
    </location>
</feature>
<dbReference type="GO" id="GO:0070034">
    <property type="term" value="F:telomerase RNA binding"/>
    <property type="evidence" value="ECO:0007669"/>
    <property type="project" value="TreeGrafter"/>
</dbReference>
<dbReference type="GO" id="GO:0005697">
    <property type="term" value="C:telomerase holoenzyme complex"/>
    <property type="evidence" value="ECO:0007669"/>
    <property type="project" value="TreeGrafter"/>
</dbReference>
<evidence type="ECO:0000313" key="4">
    <source>
        <dbReference type="Proteomes" id="UP001355207"/>
    </source>
</evidence>
<dbReference type="EMBL" id="CP144102">
    <property type="protein sequence ID" value="WWC89258.1"/>
    <property type="molecule type" value="Genomic_DNA"/>
</dbReference>
<dbReference type="Pfam" id="PF13638">
    <property type="entry name" value="PIN_4"/>
    <property type="match status" value="1"/>
</dbReference>
<feature type="compositionally biased region" description="Acidic residues" evidence="1">
    <location>
        <begin position="708"/>
        <end position="718"/>
    </location>
</feature>
<feature type="compositionally biased region" description="Polar residues" evidence="1">
    <location>
        <begin position="205"/>
        <end position="227"/>
    </location>
</feature>
<dbReference type="Proteomes" id="UP001355207">
    <property type="component" value="Chromosome 5"/>
</dbReference>
<feature type="compositionally biased region" description="Low complexity" evidence="1">
    <location>
        <begin position="174"/>
        <end position="188"/>
    </location>
</feature>
<dbReference type="Pfam" id="PF10373">
    <property type="entry name" value="EST1_DNA_bind"/>
    <property type="match status" value="1"/>
</dbReference>
<dbReference type="InterPro" id="IPR045153">
    <property type="entry name" value="Est1/Ebs1-like"/>
</dbReference>
<feature type="compositionally biased region" description="Acidic residues" evidence="1">
    <location>
        <begin position="1021"/>
        <end position="1038"/>
    </location>
</feature>
<accession>A0AAX4JWP5</accession>
<dbReference type="RefSeq" id="XP_066076021.1">
    <property type="nucleotide sequence ID" value="XM_066219924.1"/>
</dbReference>
<keyword evidence="4" id="KW-1185">Reference proteome</keyword>
<dbReference type="GO" id="GO:0004540">
    <property type="term" value="F:RNA nuclease activity"/>
    <property type="evidence" value="ECO:0007669"/>
    <property type="project" value="UniProtKB-ARBA"/>
</dbReference>
<evidence type="ECO:0000259" key="2">
    <source>
        <dbReference type="SMART" id="SM00670"/>
    </source>
</evidence>
<feature type="compositionally biased region" description="Basic and acidic residues" evidence="1">
    <location>
        <begin position="190"/>
        <end position="200"/>
    </location>
</feature>
<sequence length="1255" mass="141761">MEDPTPRAGPSRPRRPVDNNDIANKIFALQRKNASAVGNDGISGSRSSRRAESTERERHRNVPPQIGVLPPSGPSRLYPNPPSSPSRSSNPPRHPASPRKPHPSLRPSPDIDEYSRGPGPSSSNRALFDPSRSASSQQQVLPPIPRVDRSPRPIYEDEIPRRRLDSRRNGAADSQSYGQGQPSSSSSSKKLFDPSIHDPLHFSSHPHQNLRSTSNTPESSEMGSSSNRLLLRRPHTTRTPEEEADKERERRKRREGSERGSTSTSMMKKKDSDTRSKGSRSSEGSESFKDRERGKNSSDTGVKPILKKIHDEIKELESELIEIHRKMSNDPEAGIMALFDGIDGMNGLDMYSRSRKNLVEDQEAAAWIDLISKHKHLAELHDHFLITLYDPLVPPSYHQLSVKYNIPSRLWQTAFHLILERLRLAWMSGHPTALDLLTDVVYDAYRFYSELLENQGLSNFRTAWIEALGDLARYRMTIASHVQEGPSTSSNDNGSKKKLGRIDMPEEEEIEEQQPIPSGASIGAEVAQNWDVEDKETWRTTARDWYNLGINEKPGEGRLHHHLALLCRDVKGQEGRALHHFVKSLTVTHEYPTSRESILPLFDSALQNQRSLPEATAMDLFLRLHGMLFTRISLDDFEAVMSRFMERLEEDARLDGVSKKVSIGQKDWMIMASVCLGSVMQYGSNSGIVRKALSQEGAERRRAQALADNEDGEGEDGEPSQANEGLTVDGNLPQRTVSPVPMNGNGDMEDPQPITFTYALKLAFSIFEFVLAHPNRIQGFHQVLNPYITMFVTFIATLFRQPHIATPLLLSVPWERLIQFVNSANLEIVEEKRLAYGIPLPEDWLLRGNEWVGRRVYERGFWKTKSNSSGGGGRSSGGSMIVQPRPTNGGNLDKFNSEMDVLLNNFEPPILHDLSEGIIEDHDDDDEDDENAEDNLDGPKSINQRRWKRIIWSIGILLKYVDGLNIDGNNEKLIIEGTLKRKLDELQIEKDKQREEERRLEKRRLDRERQEKLEFELKEMDVEEEEEEEESDDDDKDDDQELAALRQRRRELQGLLSGPSAPSTKSTTSRSKNLKRSNIHMVPGYTMLLFDTNVLVDSLNLFSKIVESGQWTVIVPLPVVTELDGLSKEPGPLGNNSKLSITYLEKRIKTNSLTLKIQTTKGNYLNDLLIRTTTNESDTENERTMDDKIINIASFALNNFIDRSSLLKISSSSTSQDKAIGDKVVVISNDRNLRLMARSKGLKGINEKELQKILN</sequence>
<feature type="region of interest" description="Disordered" evidence="1">
    <location>
        <begin position="865"/>
        <end position="889"/>
    </location>
</feature>
<dbReference type="SUPFAM" id="SSF48452">
    <property type="entry name" value="TPR-like"/>
    <property type="match status" value="1"/>
</dbReference>
<protein>
    <recommendedName>
        <fullName evidence="2">PIN domain-containing protein</fullName>
    </recommendedName>
</protein>
<dbReference type="CDD" id="cd09880">
    <property type="entry name" value="PIN_Smg5-6-like"/>
    <property type="match status" value="1"/>
</dbReference>
<evidence type="ECO:0000313" key="3">
    <source>
        <dbReference type="EMBL" id="WWC89258.1"/>
    </source>
</evidence>